<dbReference type="InterPro" id="IPR001296">
    <property type="entry name" value="Glyco_trans_1"/>
</dbReference>
<dbReference type="GO" id="GO:0016757">
    <property type="term" value="F:glycosyltransferase activity"/>
    <property type="evidence" value="ECO:0007669"/>
    <property type="project" value="InterPro"/>
</dbReference>
<reference evidence="3" key="1">
    <citation type="submission" date="2014-11" db="EMBL/GenBank/DDBJ databases">
        <authorList>
            <person name="Hornung B.V."/>
        </authorList>
    </citation>
    <scope>NUCLEOTIDE SEQUENCE</scope>
    <source>
        <strain evidence="3">INE</strain>
    </source>
</reference>
<name>A0A8S0Y0H3_9FIRM</name>
<keyword evidence="4" id="KW-1185">Reference proteome</keyword>
<evidence type="ECO:0000313" key="3">
    <source>
        <dbReference type="EMBL" id="CEJ07625.1"/>
    </source>
</evidence>
<evidence type="ECO:0000313" key="2">
    <source>
        <dbReference type="EMBL" id="CAA7603147.1"/>
    </source>
</evidence>
<dbReference type="Gene3D" id="3.40.50.2000">
    <property type="entry name" value="Glycogen Phosphorylase B"/>
    <property type="match status" value="2"/>
</dbReference>
<keyword evidence="2" id="KW-0808">Transferase</keyword>
<evidence type="ECO:0000259" key="1">
    <source>
        <dbReference type="Pfam" id="PF00534"/>
    </source>
</evidence>
<dbReference type="PANTHER" id="PTHR45947:SF14">
    <property type="entry name" value="SLL1723 PROTEIN"/>
    <property type="match status" value="1"/>
</dbReference>
<dbReference type="PANTHER" id="PTHR45947">
    <property type="entry name" value="SULFOQUINOVOSYL TRANSFERASE SQD2"/>
    <property type="match status" value="1"/>
</dbReference>
<dbReference type="SUPFAM" id="SSF53756">
    <property type="entry name" value="UDP-Glycosyltransferase/glycogen phosphorylase"/>
    <property type="match status" value="1"/>
</dbReference>
<gene>
    <name evidence="3" type="ORF">DEACI_2091</name>
    <name evidence="2" type="ORF">DEACI_3970</name>
</gene>
<reference evidence="2" key="2">
    <citation type="submission" date="2020-01" db="EMBL/GenBank/DDBJ databases">
        <authorList>
            <person name="Hornung B."/>
        </authorList>
    </citation>
    <scope>NUCLEOTIDE SEQUENCE</scope>
    <source>
        <strain evidence="2">PacBioINE</strain>
    </source>
</reference>
<dbReference type="RefSeq" id="WP_240986406.1">
    <property type="nucleotide sequence ID" value="NZ_CDGJ01000060.1"/>
</dbReference>
<accession>A0A8S0Y0H3</accession>
<dbReference type="Proteomes" id="UP000836597">
    <property type="component" value="Chromosome"/>
</dbReference>
<dbReference type="EMBL" id="LR746496">
    <property type="protein sequence ID" value="CAA7603147.1"/>
    <property type="molecule type" value="Genomic_DNA"/>
</dbReference>
<protein>
    <submittedName>
        <fullName evidence="3">Glycosyl transferase group 1</fullName>
    </submittedName>
    <submittedName>
        <fullName evidence="2">Glycosyl transferase, family 1</fullName>
    </submittedName>
</protein>
<feature type="domain" description="Glycosyl transferase family 1" evidence="1">
    <location>
        <begin position="221"/>
        <end position="397"/>
    </location>
</feature>
<evidence type="ECO:0000313" key="4">
    <source>
        <dbReference type="Proteomes" id="UP001071230"/>
    </source>
</evidence>
<sequence length="423" mass="47852">MKVSWLVNVALPEVSLLLNEGATPFGGWLVNASALLVRQPGIELSIGFPKTGLKDALALRGAAIDFYAIPSVSLAQLSDRSGERQLEKIIGRVKPDIVHIFGTEYAHSLAMVNVCIDQDIDVVISIQGLVSVYAKHYMTNLPSFVQNRFTFRDFLKQDNLKQQQSKFAKRGKHEIEALRKVRHVIGRTTWDKACVSQINPAAQYHFCNEILREEFYKHTWDINRCERYAIFVSQGSYPIKGLHFMLEAMPLILERFPDAKLYVGGQDVTRAETLRDKLKTSSYGKYIKELTKRYNLQHKVSFTGLLDEQQMCTRYLQAHVFVSPSSIENSPNSLGEAMALGVPCVVSHVGGVPDMLTHRKEGFLYQADASYMLAHYVCEIFADDQLALEMSSKAKQRAGKTYDRTENTRRLTSIYRDILSLDS</sequence>
<proteinExistence type="predicted"/>
<dbReference type="AlphaFoldDB" id="A0A8S0Y0H3"/>
<dbReference type="Proteomes" id="UP001071230">
    <property type="component" value="Unassembled WGS sequence"/>
</dbReference>
<dbReference type="InterPro" id="IPR050194">
    <property type="entry name" value="Glycosyltransferase_grp1"/>
</dbReference>
<dbReference type="Pfam" id="PF00534">
    <property type="entry name" value="Glycos_transf_1"/>
    <property type="match status" value="1"/>
</dbReference>
<dbReference type="KEGG" id="aacx:DEACI_3970"/>
<dbReference type="CDD" id="cd03801">
    <property type="entry name" value="GT4_PimA-like"/>
    <property type="match status" value="1"/>
</dbReference>
<dbReference type="EMBL" id="CDGJ01000060">
    <property type="protein sequence ID" value="CEJ07625.1"/>
    <property type="molecule type" value="Genomic_DNA"/>
</dbReference>
<organism evidence="2">
    <name type="scientific">Acididesulfobacillus acetoxydans</name>
    <dbReference type="NCBI Taxonomy" id="1561005"/>
    <lineage>
        <taxon>Bacteria</taxon>
        <taxon>Bacillati</taxon>
        <taxon>Bacillota</taxon>
        <taxon>Clostridia</taxon>
        <taxon>Eubacteriales</taxon>
        <taxon>Peptococcaceae</taxon>
        <taxon>Acididesulfobacillus</taxon>
    </lineage>
</organism>